<name>K5UF69_PHACS</name>
<organism evidence="1 2">
    <name type="scientific">Phanerochaete carnosa (strain HHB-10118-sp)</name>
    <name type="common">White-rot fungus</name>
    <name type="synonym">Peniophora carnosa</name>
    <dbReference type="NCBI Taxonomy" id="650164"/>
    <lineage>
        <taxon>Eukaryota</taxon>
        <taxon>Fungi</taxon>
        <taxon>Dikarya</taxon>
        <taxon>Basidiomycota</taxon>
        <taxon>Agaricomycotina</taxon>
        <taxon>Agaricomycetes</taxon>
        <taxon>Polyporales</taxon>
        <taxon>Phanerochaetaceae</taxon>
        <taxon>Phanerochaete</taxon>
    </lineage>
</organism>
<accession>K5UF69</accession>
<evidence type="ECO:0000313" key="1">
    <source>
        <dbReference type="EMBL" id="EKM48096.1"/>
    </source>
</evidence>
<dbReference type="HOGENOM" id="CLU_2513395_0_0_1"/>
<dbReference type="KEGG" id="pco:PHACADRAFT_266549"/>
<sequence length="85" mass="9002">MSLQAEWCAKVVSNADADAGIKAPAVDLKTFALALAPCSQRAPLGPGYRGLEQDLCLPQASCAGMLRPLVRSEISTWRGILSSEE</sequence>
<dbReference type="RefSeq" id="XP_007403352.1">
    <property type="nucleotide sequence ID" value="XM_007403290.1"/>
</dbReference>
<dbReference type="Proteomes" id="UP000008370">
    <property type="component" value="Unassembled WGS sequence"/>
</dbReference>
<gene>
    <name evidence="1" type="ORF">PHACADRAFT_266549</name>
</gene>
<protein>
    <submittedName>
        <fullName evidence="1">Uncharacterized protein</fullName>
    </submittedName>
</protein>
<dbReference type="InParanoid" id="K5UF69"/>
<reference evidence="1 2" key="1">
    <citation type="journal article" date="2012" name="BMC Genomics">
        <title>Comparative genomics of the white-rot fungi, Phanerochaete carnosa and P. chrysosporium, to elucidate the genetic basis of the distinct wood types they colonize.</title>
        <authorList>
            <person name="Suzuki H."/>
            <person name="MacDonald J."/>
            <person name="Syed K."/>
            <person name="Salamov A."/>
            <person name="Hori C."/>
            <person name="Aerts A."/>
            <person name="Henrissat B."/>
            <person name="Wiebenga A."/>
            <person name="vanKuyk P.A."/>
            <person name="Barry K."/>
            <person name="Lindquist E."/>
            <person name="LaButti K."/>
            <person name="Lapidus A."/>
            <person name="Lucas S."/>
            <person name="Coutinho P."/>
            <person name="Gong Y."/>
            <person name="Samejima M."/>
            <person name="Mahadevan R."/>
            <person name="Abou-Zaid M."/>
            <person name="de Vries R.P."/>
            <person name="Igarashi K."/>
            <person name="Yadav J.S."/>
            <person name="Grigoriev I.V."/>
            <person name="Master E.R."/>
        </authorList>
    </citation>
    <scope>NUCLEOTIDE SEQUENCE [LARGE SCALE GENOMIC DNA]</scope>
    <source>
        <strain evidence="1 2">HHB-10118-sp</strain>
    </source>
</reference>
<dbReference type="AlphaFoldDB" id="K5UF69"/>
<proteinExistence type="predicted"/>
<dbReference type="EMBL" id="JH931443">
    <property type="protein sequence ID" value="EKM48096.1"/>
    <property type="molecule type" value="Genomic_DNA"/>
</dbReference>
<evidence type="ECO:0000313" key="2">
    <source>
        <dbReference type="Proteomes" id="UP000008370"/>
    </source>
</evidence>
<keyword evidence="2" id="KW-1185">Reference proteome</keyword>
<dbReference type="GeneID" id="18919448"/>